<evidence type="ECO:0000313" key="4">
    <source>
        <dbReference type="Proteomes" id="UP000076154"/>
    </source>
</evidence>
<feature type="region of interest" description="Disordered" evidence="1">
    <location>
        <begin position="1"/>
        <end position="42"/>
    </location>
</feature>
<dbReference type="InParanoid" id="A0A369JYR7"/>
<dbReference type="GO" id="GO:0000329">
    <property type="term" value="C:fungal-type vacuole membrane"/>
    <property type="evidence" value="ECO:0007669"/>
    <property type="project" value="InterPro"/>
</dbReference>
<accession>A0A369JYR7</accession>
<evidence type="ECO:0000256" key="2">
    <source>
        <dbReference type="SAM" id="Phobius"/>
    </source>
</evidence>
<comment type="caution">
    <text evidence="3">The sequence shown here is derived from an EMBL/GenBank/DDBJ whole genome shotgun (WGS) entry which is preliminary data.</text>
</comment>
<gene>
    <name evidence="3" type="ORF">Hypma_008083</name>
</gene>
<sequence>MEELRPSRRSSGIHEVDHGSTDSLASGASLRGHAAPPAGSRFSEGTAIVRTTSAGIASGGAAAISTDPGTTKPWDQAVTPPLSARTQPFYKKRWFIISQIIMIPLAIALLFIILFPVVRAIVQLVVKRSTLDVQVAVISQPQNNSFALGLQGNVAHTGIFSATIKFTEPVHVSWVEDDGTQTAIGLMNLTDLSAKHKWATLDQNTTFEITDEAAFGRFSGHLITAPNFKWRMQSSNLRVQALKFPVAKGISFDKIVQLNGFNGFSGNVVLKDLQLPSDNPAGGINFRAVTELTNPSPFSLNLGTVVFALSYQNVPLGIGTGTDTFITPGPNEIVLSGFLRRQTTPSDLAAISQLFTNYLNGESSPVIAVGQSTLQTDNSTISWLSQGLQGLSLNVPFKAFTAIDPIRSITIGNLGLGFDEQSPWTPSAESNTLQAKLQLPFGFNIAIDQIQNEFEIVNFDGNTVAGLSTPLGASRSSIAVLGPTNTEGTINISITNTRLTCPEPQHPAFSSFNAELTSHVTAPFRLIGRSRAVANMSIGQITLDPIKVNVSTSLNGLRGLKGLTTINSVDVQGGTSDGINLGIDVTILNPSNLNLATGDLNLQLLREGVLLGTAILPNLTLHEGNNSFRATSSFEANKSPEGLQTLNDFVGKKNVELNIVGYDGSTKIVSLTEAFKTLNIGVTLPGLNTSLLDSAALKVLSTTGRTNNISHVTVSLVNPFSTPLQITKISSTIKSFGISLGIIEMTTDFKTAPKSTTESPTLDLNMNFDPAALFTVTRALAVDAGLNVDQLDGVVELGGIKYLSIVGNGPNARRSDNNIYSGFNLPSFVHSAFKKLKSDVELTAAVTIGEYQTTLQYTQTGVPTTTDDSLDLILPILAQPIVQQVVGGSSLTITSVLISDPKLTSFVTKLKGSITNAGPFDATIAFPDGLTVTWAGQALGNIKMDDVKITGDVGGSIDVESTFEVADVAHLTAFTKTLLTEESFDWEISGEGLTVSALGIHVPGISLTSKKVTLKGFNGLKGGVTIKTFDLPSNDPAGGIHLTLDTAIANPSQVGIELSSIGFENFVGDLMIAPVSSAGALTLAPESISDLSLVGRLIPQSSPAGLSIVSTVFNNFVHGKDSNVVVHGASAGPKEVTWLNEGIKALQIATVLPNRGPLSVIKSINLNQLQLIFTEQTAYNPSASSKSTDAAFTLPFGFPLDISALEQTLTVGFEGTSFAQLVLPKAPSQTDMENRIIHITFDDVPFAVFADKHLTFDRFVAATTVGKMQTIRLSGSANADAETAVGVLSLQGIDFAVDSSIEGLQGLNTQPVIVSDLDVNHGFSDYLLIKVDGSLFNPSNLTIGTGDVSFSLQFQEQAVGSADISDLIIRPGNGSYPIDVHYAPQGGAVAAGRTLLQNFLQGIDVDTIIAGTTDSTQIPSLKTALSHIYLSPVKIPALRETLIKSASLVFPLDIVKTGVASTSFTLANPFTASINLLKISATATFHGVVLGKINNVDASSHPIQAGGHSSVTSPALPLQFNLQPLAIIQLLTIASQQNGVNLGPLTQLFQFVVANPNYKPPVVTTVDIHSPTCVSGMQFDAASAILKTLAGLKVDLAVETSVKLDDFATDLAFDQKSVTAITDKTALFLIGAVAGPVAQHLVDGSTLKFTEANITNISDDGFDLSLAGSLTDIGPLDALIEFMEPVTVTWKGQDIARIALPPVCAAAVTGVPDYQTKARLTITDSSAFASFAVFLLHNPTFDWTISTPKLRLTALGTIFDNVALSKVVTFKAFNGLPGVTISNFELPSDDPAGGIHIETDALIPSTAQLGIDLGTVSFQVYFQDTLVGPLSGNDLFLAANSETRIHLSGRITPQSGADLDNLGILFSKFLAGQNQTLVTKGDSVQPSGSSGSVGWLSAAFKTLSLEVILPGQKFDVIQSIALNDLSVTMQTPDQAFAPPTSSEFTLAKYKNPFGFSLQVIEAGQSIILNSHGVDIAQLVLPKAPANGGLSTGNLADLVISFHDVPLKALNPAAFAQMFAGVTLLDELDLTLKGAADITAKTAIGNVAISGVSFDVPSSLKGINSFGHTASISNVSVTGSGGAGGSEFIVAPLTTTLTNPSNISLDTVGVSLPVIFQGKNIGRAAISPFSLKPGENPAATEFHYQPVNANDTTAQAFLTEFIQTGNQIDLTIHGDQKSSPFPSLSPGLANLQLSTSLTGLNNPDFITHITVSITLETLVTDLVFVNFDVHNPLDADLVIEFVQSDSGVNGLTYAQFGQGFDSFVVPPGQTVNSGDFPNVLLTQGAIASLDIIPLGYLDVSAASTIRVGHSGYQIPWLKLDQKNVPATYNLVLGLASLKEKAKQLNSTSSAIESGSTSSSHTSSTGTATLTDSDTKPQPTSTEPGTPASETSSEPDAPKPQASTVQPTSPASAETTPDSQSESKPTPENNS</sequence>
<dbReference type="Pfam" id="PF12505">
    <property type="entry name" value="DUF3712"/>
    <property type="match status" value="6"/>
</dbReference>
<dbReference type="InterPro" id="IPR022185">
    <property type="entry name" value="DUF3712"/>
</dbReference>
<dbReference type="PANTHER" id="PTHR35895:SF1">
    <property type="entry name" value="LIPID-BINDING SERUM GLYCOPROTEIN C-TERMINAL DOMAIN-CONTAINING PROTEIN"/>
    <property type="match status" value="1"/>
</dbReference>
<proteinExistence type="predicted"/>
<dbReference type="PANTHER" id="PTHR35895">
    <property type="entry name" value="CHROMOSOME 16, WHOLE GENOME SHOTGUN SEQUENCE"/>
    <property type="match status" value="1"/>
</dbReference>
<keyword evidence="4" id="KW-1185">Reference proteome</keyword>
<organism evidence="3 4">
    <name type="scientific">Hypsizygus marmoreus</name>
    <name type="common">White beech mushroom</name>
    <name type="synonym">Agaricus marmoreus</name>
    <dbReference type="NCBI Taxonomy" id="39966"/>
    <lineage>
        <taxon>Eukaryota</taxon>
        <taxon>Fungi</taxon>
        <taxon>Dikarya</taxon>
        <taxon>Basidiomycota</taxon>
        <taxon>Agaricomycotina</taxon>
        <taxon>Agaricomycetes</taxon>
        <taxon>Agaricomycetidae</taxon>
        <taxon>Agaricales</taxon>
        <taxon>Tricholomatineae</taxon>
        <taxon>Lyophyllaceae</taxon>
        <taxon>Hypsizygus</taxon>
    </lineage>
</organism>
<dbReference type="STRING" id="39966.A0A369JYR7"/>
<dbReference type="Proteomes" id="UP000076154">
    <property type="component" value="Unassembled WGS sequence"/>
</dbReference>
<feature type="region of interest" description="Disordered" evidence="1">
    <location>
        <begin position="2347"/>
        <end position="2429"/>
    </location>
</feature>
<keyword evidence="2" id="KW-0812">Transmembrane</keyword>
<keyword evidence="2" id="KW-1133">Transmembrane helix</keyword>
<evidence type="ECO:0000256" key="1">
    <source>
        <dbReference type="SAM" id="MobiDB-lite"/>
    </source>
</evidence>
<name>A0A369JYR7_HYPMA</name>
<evidence type="ECO:0000313" key="3">
    <source>
        <dbReference type="EMBL" id="RDB24783.1"/>
    </source>
</evidence>
<dbReference type="EMBL" id="LUEZ02000041">
    <property type="protein sequence ID" value="RDB24783.1"/>
    <property type="molecule type" value="Genomic_DNA"/>
</dbReference>
<feature type="compositionally biased region" description="Polar residues" evidence="1">
    <location>
        <begin position="2399"/>
        <end position="2429"/>
    </location>
</feature>
<feature type="region of interest" description="Disordered" evidence="1">
    <location>
        <begin position="59"/>
        <end position="78"/>
    </location>
</feature>
<feature type="compositionally biased region" description="Polar residues" evidence="1">
    <location>
        <begin position="2374"/>
        <end position="2392"/>
    </location>
</feature>
<keyword evidence="2" id="KW-0472">Membrane</keyword>
<feature type="transmembrane region" description="Helical" evidence="2">
    <location>
        <begin position="94"/>
        <end position="118"/>
    </location>
</feature>
<reference evidence="3" key="1">
    <citation type="submission" date="2018-04" db="EMBL/GenBank/DDBJ databases">
        <title>Whole genome sequencing of Hypsizygus marmoreus.</title>
        <authorList>
            <person name="Choi I.-G."/>
            <person name="Min B."/>
            <person name="Kim J.-G."/>
            <person name="Kim S."/>
            <person name="Oh Y.-L."/>
            <person name="Kong W.-S."/>
            <person name="Park H."/>
            <person name="Jeong J."/>
            <person name="Song E.-S."/>
        </authorList>
    </citation>
    <scope>NUCLEOTIDE SEQUENCE [LARGE SCALE GENOMIC DNA]</scope>
    <source>
        <strain evidence="3">51987-8</strain>
    </source>
</reference>
<protein>
    <submittedName>
        <fullName evidence="3">Uncharacterized protein</fullName>
    </submittedName>
</protein>
<dbReference type="OrthoDB" id="10039566at2759"/>
<feature type="compositionally biased region" description="Basic and acidic residues" evidence="1">
    <location>
        <begin position="1"/>
        <end position="20"/>
    </location>
</feature>
<dbReference type="InterPro" id="IPR046368">
    <property type="entry name" value="Tag1"/>
</dbReference>
<feature type="compositionally biased region" description="Low complexity" evidence="1">
    <location>
        <begin position="2347"/>
        <end position="2370"/>
    </location>
</feature>